<organism evidence="2 3">
    <name type="scientific">Labilithrix luteola</name>
    <dbReference type="NCBI Taxonomy" id="1391654"/>
    <lineage>
        <taxon>Bacteria</taxon>
        <taxon>Pseudomonadati</taxon>
        <taxon>Myxococcota</taxon>
        <taxon>Polyangia</taxon>
        <taxon>Polyangiales</taxon>
        <taxon>Labilitrichaceae</taxon>
        <taxon>Labilithrix</taxon>
    </lineage>
</organism>
<gene>
    <name evidence="2" type="ORF">AKJ09_07831</name>
</gene>
<feature type="chain" id="PRO_5005466650" evidence="1">
    <location>
        <begin position="23"/>
        <end position="394"/>
    </location>
</feature>
<keyword evidence="1" id="KW-0732">Signal</keyword>
<feature type="signal peptide" evidence="1">
    <location>
        <begin position="1"/>
        <end position="22"/>
    </location>
</feature>
<dbReference type="Proteomes" id="UP000064967">
    <property type="component" value="Chromosome"/>
</dbReference>
<accession>A0A0K1Q604</accession>
<sequence length="394" mass="40113">MNTIVRSVLVGAWIGGAALVSACGTDPEPVTVLCTDFRVGADLSDAEFGVGKALEPSYVAFAQAAGDLAATAAMTLREVGSSCRGLAVDLGADAKDGRLAGLVEPDLSKTWCAMAVERFALVRPKLEAAHYDVKVVLPRCAVDVDYQTTCEARCKTDASCVEASNEERCPVANREGLCPGLCTGTCQGAETAPAMCEGFCAGTCFGTCGDDDASRGTRCEQTCTGTCNAGCEARDGKGMQCDARCTGGCSAALVAAVCTADLLPPRCAGDVDCQRSCKASAAARASCSGGSFDVLVDPEARKDASLARVLGAMERHLPALFVAARGRAKLLSDDASDLVDSAGNILARTEEIGQKGAACGVLIGQTGDVASKSLKTAIDGAQKVAAVVADDPAP</sequence>
<dbReference type="STRING" id="1391654.AKJ09_07831"/>
<name>A0A0K1Q604_9BACT</name>
<dbReference type="AlphaFoldDB" id="A0A0K1Q604"/>
<reference evidence="2 3" key="1">
    <citation type="submission" date="2015-08" db="EMBL/GenBank/DDBJ databases">
        <authorList>
            <person name="Babu N.S."/>
            <person name="Beckwith C.J."/>
            <person name="Beseler K.G."/>
            <person name="Brison A."/>
            <person name="Carone J.V."/>
            <person name="Caskin T.P."/>
            <person name="Diamond M."/>
            <person name="Durham M.E."/>
            <person name="Foxe J.M."/>
            <person name="Go M."/>
            <person name="Henderson B.A."/>
            <person name="Jones I.B."/>
            <person name="McGettigan J.A."/>
            <person name="Micheletti S.J."/>
            <person name="Nasrallah M.E."/>
            <person name="Ortiz D."/>
            <person name="Piller C.R."/>
            <person name="Privatt S.R."/>
            <person name="Schneider S.L."/>
            <person name="Sharp S."/>
            <person name="Smith T.C."/>
            <person name="Stanton J.D."/>
            <person name="Ullery H.E."/>
            <person name="Wilson R.J."/>
            <person name="Serrano M.G."/>
            <person name="Buck G."/>
            <person name="Lee V."/>
            <person name="Wang Y."/>
            <person name="Carvalho R."/>
            <person name="Voegtly L."/>
            <person name="Shi R."/>
            <person name="Duckworth R."/>
            <person name="Johnson A."/>
            <person name="Loviza R."/>
            <person name="Walstead R."/>
            <person name="Shah Z."/>
            <person name="Kiflezghi M."/>
            <person name="Wade K."/>
            <person name="Ball S.L."/>
            <person name="Bradley K.W."/>
            <person name="Asai D.J."/>
            <person name="Bowman C.A."/>
            <person name="Russell D.A."/>
            <person name="Pope W.H."/>
            <person name="Jacobs-Sera D."/>
            <person name="Hendrix R.W."/>
            <person name="Hatfull G.F."/>
        </authorList>
    </citation>
    <scope>NUCLEOTIDE SEQUENCE [LARGE SCALE GENOMIC DNA]</scope>
    <source>
        <strain evidence="2 3">DSM 27648</strain>
    </source>
</reference>
<dbReference type="PROSITE" id="PS51257">
    <property type="entry name" value="PROKAR_LIPOPROTEIN"/>
    <property type="match status" value="1"/>
</dbReference>
<protein>
    <submittedName>
        <fullName evidence="2">Flagellar hook-length control protein FliK</fullName>
    </submittedName>
</protein>
<evidence type="ECO:0000256" key="1">
    <source>
        <dbReference type="SAM" id="SignalP"/>
    </source>
</evidence>
<keyword evidence="2" id="KW-0282">Flagellum</keyword>
<keyword evidence="3" id="KW-1185">Reference proteome</keyword>
<dbReference type="EMBL" id="CP012333">
    <property type="protein sequence ID" value="AKV01168.1"/>
    <property type="molecule type" value="Genomic_DNA"/>
</dbReference>
<keyword evidence="2" id="KW-0969">Cilium</keyword>
<keyword evidence="2" id="KW-0966">Cell projection</keyword>
<evidence type="ECO:0000313" key="3">
    <source>
        <dbReference type="Proteomes" id="UP000064967"/>
    </source>
</evidence>
<dbReference type="KEGG" id="llu:AKJ09_07831"/>
<proteinExistence type="predicted"/>
<evidence type="ECO:0000313" key="2">
    <source>
        <dbReference type="EMBL" id="AKV01168.1"/>
    </source>
</evidence>